<name>I8UI43_9BACL</name>
<dbReference type="STRING" id="1196324.A374_05956"/>
<dbReference type="AlphaFoldDB" id="I8UI43"/>
<evidence type="ECO:0000313" key="1">
    <source>
        <dbReference type="EMBL" id="EIT86483.1"/>
    </source>
</evidence>
<dbReference type="InterPro" id="IPR012349">
    <property type="entry name" value="Split_barrel_FMN-bd"/>
</dbReference>
<organism evidence="1 2">
    <name type="scientific">Fictibacillus macauensis ZFHKF-1</name>
    <dbReference type="NCBI Taxonomy" id="1196324"/>
    <lineage>
        <taxon>Bacteria</taxon>
        <taxon>Bacillati</taxon>
        <taxon>Bacillota</taxon>
        <taxon>Bacilli</taxon>
        <taxon>Bacillales</taxon>
        <taxon>Fictibacillaceae</taxon>
        <taxon>Fictibacillus</taxon>
    </lineage>
</organism>
<keyword evidence="2" id="KW-1185">Reference proteome</keyword>
<proteinExistence type="predicted"/>
<sequence>MRLYDFTKYTPLNMQEILEVLDTQEISVLGTIGDSRVNLAPMYYVTSFSNECLTVYMYSKDSGTKIRNMYNNQDVGVEVQGEYKDRRGPVFKSVVVNGRAVISTDSQEIAFVEQKFIKKYGEIPGLCDFSNVAIIRIQAQKVGGRLYNQVSDCK</sequence>
<dbReference type="EMBL" id="AKKV01000021">
    <property type="protein sequence ID" value="EIT86483.1"/>
    <property type="molecule type" value="Genomic_DNA"/>
</dbReference>
<comment type="caution">
    <text evidence="1">The sequence shown here is derived from an EMBL/GenBank/DDBJ whole genome shotgun (WGS) entry which is preliminary data.</text>
</comment>
<reference evidence="1 2" key="1">
    <citation type="journal article" date="2012" name="J. Bacteriol.">
        <title>Genome of Bacillus macauensis ZFHKF-1, a Long-Chain-Forming Bacterium.</title>
        <authorList>
            <person name="Cai L."/>
            <person name="Zhang T."/>
        </authorList>
    </citation>
    <scope>NUCLEOTIDE SEQUENCE [LARGE SCALE GENOMIC DNA]</scope>
    <source>
        <strain evidence="1 2">ZFHKF-1</strain>
    </source>
</reference>
<dbReference type="Pfam" id="PF12900">
    <property type="entry name" value="Pyridox_ox_2"/>
    <property type="match status" value="1"/>
</dbReference>
<dbReference type="PATRIC" id="fig|1196324.3.peg.1214"/>
<evidence type="ECO:0000313" key="2">
    <source>
        <dbReference type="Proteomes" id="UP000004080"/>
    </source>
</evidence>
<dbReference type="RefSeq" id="WP_007201288.1">
    <property type="nucleotide sequence ID" value="NZ_AKKV01000021.1"/>
</dbReference>
<protein>
    <submittedName>
        <fullName evidence="1">Pyridoxamine 5'-phosphate oxidase-like FMN-binding protein</fullName>
    </submittedName>
</protein>
<gene>
    <name evidence="1" type="ORF">A374_05956</name>
</gene>
<dbReference type="Gene3D" id="2.30.110.10">
    <property type="entry name" value="Electron Transport, Fmn-binding Protein, Chain A"/>
    <property type="match status" value="1"/>
</dbReference>
<dbReference type="Proteomes" id="UP000004080">
    <property type="component" value="Unassembled WGS sequence"/>
</dbReference>
<dbReference type="SUPFAM" id="SSF50475">
    <property type="entry name" value="FMN-binding split barrel"/>
    <property type="match status" value="1"/>
</dbReference>
<accession>I8UI43</accession>
<dbReference type="InterPro" id="IPR024747">
    <property type="entry name" value="Pyridox_Oxase-rel"/>
</dbReference>
<dbReference type="OrthoDB" id="9794935at2"/>